<dbReference type="InterPro" id="IPR018060">
    <property type="entry name" value="HTH_AraC"/>
</dbReference>
<evidence type="ECO:0000313" key="7">
    <source>
        <dbReference type="Proteomes" id="UP001326567"/>
    </source>
</evidence>
<evidence type="ECO:0000256" key="2">
    <source>
        <dbReference type="ARBA" id="ARBA00023125"/>
    </source>
</evidence>
<dbReference type="Pfam" id="PF06719">
    <property type="entry name" value="AraC_N"/>
    <property type="match status" value="1"/>
</dbReference>
<reference evidence="6 7" key="1">
    <citation type="submission" date="2023-11" db="EMBL/GenBank/DDBJ databases">
        <title>From the Deep-Sea to the Surface: Bacterial Genomes Isolated from the Moytirra Hydrothermal Vent Plume.</title>
        <authorList>
            <person name="Major S.R."/>
        </authorList>
    </citation>
    <scope>NUCLEOTIDE SEQUENCE [LARGE SCALE GENOMIC DNA]</scope>
    <source>
        <strain evidence="6 7">OXR-9</strain>
    </source>
</reference>
<dbReference type="PANTHER" id="PTHR43436">
    <property type="entry name" value="ARAC-FAMILY TRANSCRIPTIONAL REGULATOR"/>
    <property type="match status" value="1"/>
</dbReference>
<sequence>MSKDQIRHIIERHSQTDGLTETGIKGVQYFRATSAIPCAPAVYEPSVIAIVSGAKEAVLDGQRYVYDDSRYMCCPMSMPVKAGTPSASPQTPLFGVYIALDARLMAELSLEMESAGSLLPPAPADLRAEGIKLAAWDGAFSDALLRLLQLSESETDRAVLAEARLRELYYAILKGEAGLFARRAFGAGNAVARAISHVAAHLDAPTSIDAMAQRAGMSRAVFHRKFKQVTTMSPIQFVKSMRLNNAAVKIAGGATVSEAAMAVGYVSASQFSREFKRMYGQSPREWSDAQQIAAGGGLEGVSAPPPSSRQAVKRQNNPAASFARSVRLST</sequence>
<dbReference type="InterPro" id="IPR020449">
    <property type="entry name" value="Tscrpt_reg_AraC-type_HTH"/>
</dbReference>
<name>A0ABZ0V1F4_9RHOB</name>
<dbReference type="Proteomes" id="UP001326567">
    <property type="component" value="Chromosome"/>
</dbReference>
<evidence type="ECO:0000256" key="1">
    <source>
        <dbReference type="ARBA" id="ARBA00023015"/>
    </source>
</evidence>
<gene>
    <name evidence="6" type="ORF">T7987_03445</name>
</gene>
<dbReference type="PANTHER" id="PTHR43436:SF1">
    <property type="entry name" value="TRANSCRIPTIONAL REGULATORY PROTEIN"/>
    <property type="match status" value="1"/>
</dbReference>
<dbReference type="EMBL" id="CP139725">
    <property type="protein sequence ID" value="WPZ22306.1"/>
    <property type="molecule type" value="Genomic_DNA"/>
</dbReference>
<dbReference type="InterPro" id="IPR009057">
    <property type="entry name" value="Homeodomain-like_sf"/>
</dbReference>
<dbReference type="InterPro" id="IPR018062">
    <property type="entry name" value="HTH_AraC-typ_CS"/>
</dbReference>
<evidence type="ECO:0000256" key="4">
    <source>
        <dbReference type="SAM" id="MobiDB-lite"/>
    </source>
</evidence>
<feature type="domain" description="HTH araC/xylS-type" evidence="5">
    <location>
        <begin position="192"/>
        <end position="289"/>
    </location>
</feature>
<dbReference type="InterPro" id="IPR009594">
    <property type="entry name" value="Tscrpt_reg_HTH_AraC_N"/>
</dbReference>
<protein>
    <submittedName>
        <fullName evidence="6">AraC family transcriptional regulator</fullName>
    </submittedName>
</protein>
<dbReference type="SUPFAM" id="SSF46689">
    <property type="entry name" value="Homeodomain-like"/>
    <property type="match status" value="2"/>
</dbReference>
<feature type="region of interest" description="Disordered" evidence="4">
    <location>
        <begin position="286"/>
        <end position="330"/>
    </location>
</feature>
<dbReference type="PROSITE" id="PS01124">
    <property type="entry name" value="HTH_ARAC_FAMILY_2"/>
    <property type="match status" value="1"/>
</dbReference>
<dbReference type="Pfam" id="PF12833">
    <property type="entry name" value="HTH_18"/>
    <property type="match status" value="1"/>
</dbReference>
<evidence type="ECO:0000259" key="5">
    <source>
        <dbReference type="PROSITE" id="PS01124"/>
    </source>
</evidence>
<feature type="compositionally biased region" description="Polar residues" evidence="4">
    <location>
        <begin position="308"/>
        <end position="319"/>
    </location>
</feature>
<dbReference type="Gene3D" id="1.10.10.60">
    <property type="entry name" value="Homeodomain-like"/>
    <property type="match status" value="1"/>
</dbReference>
<dbReference type="RefSeq" id="WP_322329020.1">
    <property type="nucleotide sequence ID" value="NZ_CP139725.1"/>
</dbReference>
<keyword evidence="3" id="KW-0804">Transcription</keyword>
<proteinExistence type="predicted"/>
<accession>A0ABZ0V1F4</accession>
<keyword evidence="1" id="KW-0805">Transcription regulation</keyword>
<keyword evidence="7" id="KW-1185">Reference proteome</keyword>
<organism evidence="6 7">
    <name type="scientific">Sulfitobacter faviae</name>
    <dbReference type="NCBI Taxonomy" id="1775881"/>
    <lineage>
        <taxon>Bacteria</taxon>
        <taxon>Pseudomonadati</taxon>
        <taxon>Pseudomonadota</taxon>
        <taxon>Alphaproteobacteria</taxon>
        <taxon>Rhodobacterales</taxon>
        <taxon>Roseobacteraceae</taxon>
        <taxon>Sulfitobacter</taxon>
    </lineage>
</organism>
<dbReference type="SMART" id="SM00342">
    <property type="entry name" value="HTH_ARAC"/>
    <property type="match status" value="1"/>
</dbReference>
<dbReference type="PRINTS" id="PR00032">
    <property type="entry name" value="HTHARAC"/>
</dbReference>
<evidence type="ECO:0000256" key="3">
    <source>
        <dbReference type="ARBA" id="ARBA00023163"/>
    </source>
</evidence>
<evidence type="ECO:0000313" key="6">
    <source>
        <dbReference type="EMBL" id="WPZ22306.1"/>
    </source>
</evidence>
<keyword evidence="2" id="KW-0238">DNA-binding</keyword>
<dbReference type="PROSITE" id="PS00041">
    <property type="entry name" value="HTH_ARAC_FAMILY_1"/>
    <property type="match status" value="1"/>
</dbReference>